<dbReference type="Proteomes" id="UP001160148">
    <property type="component" value="Unassembled WGS sequence"/>
</dbReference>
<organism evidence="4 5">
    <name type="scientific">Macrosiphum euphorbiae</name>
    <name type="common">potato aphid</name>
    <dbReference type="NCBI Taxonomy" id="13131"/>
    <lineage>
        <taxon>Eukaryota</taxon>
        <taxon>Metazoa</taxon>
        <taxon>Ecdysozoa</taxon>
        <taxon>Arthropoda</taxon>
        <taxon>Hexapoda</taxon>
        <taxon>Insecta</taxon>
        <taxon>Pterygota</taxon>
        <taxon>Neoptera</taxon>
        <taxon>Paraneoptera</taxon>
        <taxon>Hemiptera</taxon>
        <taxon>Sternorrhyncha</taxon>
        <taxon>Aphidomorpha</taxon>
        <taxon>Aphidoidea</taxon>
        <taxon>Aphididae</taxon>
        <taxon>Macrosiphini</taxon>
        <taxon>Macrosiphum</taxon>
    </lineage>
</organism>
<reference evidence="4 5" key="1">
    <citation type="submission" date="2023-01" db="EMBL/GenBank/DDBJ databases">
        <authorList>
            <person name="Whitehead M."/>
        </authorList>
    </citation>
    <scope>NUCLEOTIDE SEQUENCE [LARGE SCALE GENOMIC DNA]</scope>
</reference>
<dbReference type="Gene3D" id="1.10.220.60">
    <property type="entry name" value="GRIP domain"/>
    <property type="match status" value="1"/>
</dbReference>
<dbReference type="SMART" id="SM00755">
    <property type="entry name" value="Grip"/>
    <property type="match status" value="1"/>
</dbReference>
<evidence type="ECO:0000313" key="4">
    <source>
        <dbReference type="EMBL" id="CAI6367484.1"/>
    </source>
</evidence>
<dbReference type="SUPFAM" id="SSF101283">
    <property type="entry name" value="GRIP domain"/>
    <property type="match status" value="1"/>
</dbReference>
<feature type="coiled-coil region" evidence="1">
    <location>
        <begin position="233"/>
        <end position="395"/>
    </location>
</feature>
<feature type="coiled-coil region" evidence="1">
    <location>
        <begin position="722"/>
        <end position="782"/>
    </location>
</feature>
<dbReference type="PROSITE" id="PS50913">
    <property type="entry name" value="GRIP"/>
    <property type="match status" value="1"/>
</dbReference>
<comment type="caution">
    <text evidence="4">The sequence shown here is derived from an EMBL/GenBank/DDBJ whole genome shotgun (WGS) entry which is preliminary data.</text>
</comment>
<dbReference type="PANTHER" id="PTHR19327">
    <property type="entry name" value="GOLGIN"/>
    <property type="match status" value="1"/>
</dbReference>
<dbReference type="AlphaFoldDB" id="A0AAV0XG27"/>
<gene>
    <name evidence="4" type="ORF">MEUPH1_LOCUS21954</name>
</gene>
<dbReference type="GO" id="GO:0048193">
    <property type="term" value="P:Golgi vesicle transport"/>
    <property type="evidence" value="ECO:0007669"/>
    <property type="project" value="TreeGrafter"/>
</dbReference>
<dbReference type="GO" id="GO:0005794">
    <property type="term" value="C:Golgi apparatus"/>
    <property type="evidence" value="ECO:0007669"/>
    <property type="project" value="TreeGrafter"/>
</dbReference>
<dbReference type="InterPro" id="IPR000237">
    <property type="entry name" value="GRIP_dom"/>
</dbReference>
<feature type="compositionally biased region" description="Polar residues" evidence="2">
    <location>
        <begin position="17"/>
        <end position="36"/>
    </location>
</feature>
<feature type="region of interest" description="Disordered" evidence="2">
    <location>
        <begin position="1"/>
        <end position="39"/>
    </location>
</feature>
<name>A0AAV0XG27_9HEMI</name>
<proteinExistence type="predicted"/>
<dbReference type="EMBL" id="CARXXK010000004">
    <property type="protein sequence ID" value="CAI6367484.1"/>
    <property type="molecule type" value="Genomic_DNA"/>
</dbReference>
<dbReference type="Pfam" id="PF01465">
    <property type="entry name" value="GRIP"/>
    <property type="match status" value="1"/>
</dbReference>
<keyword evidence="5" id="KW-1185">Reference proteome</keyword>
<dbReference type="GO" id="GO:0031267">
    <property type="term" value="F:small GTPase binding"/>
    <property type="evidence" value="ECO:0007669"/>
    <property type="project" value="TreeGrafter"/>
</dbReference>
<sequence>MFKRLKGSIGKNDEPKTPNSVPQNRPTWSGFSTISPLNPEMEDSQFCINDDIEETPKNSPARVVVSESTTVDLGKFSQSSSSLVNDHLSFHTDIESASEIDDSVSVVSEYANEITKENLYAAYKKLHGRYHKHKFKYTELADKFKQTVTIHDKDKITMTKAQDKLLQRIAELKEQCTLEQAAKAHMEDALRNDIEERDHIISTLNTKIDLLRKNSSDESESTSILSGDLLAKCERLNDELSSTKSECASLENQIELLKKSEEITLLSLAENKMAIHKELETKEDQIKKLEKTINGLQMENQILLKEKASHLSTNSYQININQNVQEEITKQLNELEGEMSSAFEFKENEVKELKNQLKAFEQRCEVQEQKNISMEEVLKNKENNYKSVISNLEQNLNDIKISSSKKIDTFLKEIGEKSQVIKNLTVKLKEIEKVKQDYEKNKNEIHDLKNQILQSKKLVKENELIRVDEQNRCIEELKLKSEEISHFKNKLELLQHTIKENEKKNLDLQTHIDEISFKNKSLMESEEELKMTIFSYKKSNDELQDTIKLLQKEKEIVVDSMKTKMDENQLEIEKLNNLNKEMLCQLNQDKLIKISEERSIESVIKDYNLLTEENAYLKKERQKMLQTFQDMLKNIKVDFGNLKSFAEEQLKECSLIFVKHIKHLKAEYSSKIKLYHNNMTETKRKLEVIQNAYLILKSDCVQSLDCFKIEIEKYNESVMLLISQNNNELEKRNIDLLRLQEEIESYKKSEHRSVKAEVKETIQELQECIEVQKKTFTNLQNEYSNYQVSEKKKWTDKLIETENKWLEKMDNYKKMMDTEHREEVEALTNEWTNEQKHNALSLMTADNENEETLEKIIQDVETTSQREEALQRQITKLNKELSELKKMYRNEIHNKHRNNEGDDDDNEDNNKDGCEMEYLRNILYEYMMGKQPMVLAKVLAAIVKFDSNQLSTILQKEEQKVSLLKTLGL</sequence>
<keyword evidence="1" id="KW-0175">Coiled coil</keyword>
<protein>
    <recommendedName>
        <fullName evidence="3">GRIP domain-containing protein</fullName>
    </recommendedName>
</protein>
<evidence type="ECO:0000259" key="3">
    <source>
        <dbReference type="PROSITE" id="PS50913"/>
    </source>
</evidence>
<evidence type="ECO:0000256" key="2">
    <source>
        <dbReference type="SAM" id="MobiDB-lite"/>
    </source>
</evidence>
<dbReference type="PANTHER" id="PTHR19327:SF0">
    <property type="entry name" value="GOLGIN SUBFAMILY A MEMBER 4"/>
    <property type="match status" value="1"/>
</dbReference>
<feature type="region of interest" description="Disordered" evidence="2">
    <location>
        <begin position="893"/>
        <end position="912"/>
    </location>
</feature>
<evidence type="ECO:0000256" key="1">
    <source>
        <dbReference type="SAM" id="Coils"/>
    </source>
</evidence>
<feature type="coiled-coil region" evidence="1">
    <location>
        <begin position="421"/>
        <end position="458"/>
    </location>
</feature>
<accession>A0AAV0XG27</accession>
<evidence type="ECO:0000313" key="5">
    <source>
        <dbReference type="Proteomes" id="UP001160148"/>
    </source>
</evidence>
<feature type="coiled-coil region" evidence="1">
    <location>
        <begin position="533"/>
        <end position="585"/>
    </location>
</feature>
<feature type="domain" description="GRIP" evidence="3">
    <location>
        <begin position="909"/>
        <end position="956"/>
    </location>
</feature>